<protein>
    <submittedName>
        <fullName evidence="1">Uncharacterized protein</fullName>
    </submittedName>
</protein>
<evidence type="ECO:0000313" key="1">
    <source>
        <dbReference type="EMBL" id="DAF54765.1"/>
    </source>
</evidence>
<reference evidence="1" key="1">
    <citation type="journal article" date="2021" name="Proc. Natl. Acad. Sci. U.S.A.">
        <title>A Catalog of Tens of Thousands of Viruses from Human Metagenomes Reveals Hidden Associations with Chronic Diseases.</title>
        <authorList>
            <person name="Tisza M.J."/>
            <person name="Buck C.B."/>
        </authorList>
    </citation>
    <scope>NUCLEOTIDE SEQUENCE</scope>
    <source>
        <strain evidence="1">CtqPo10</strain>
    </source>
</reference>
<sequence length="33" mass="3929">MTLIHFYSSIFLNLCNKISHLYHNRDDLLCSCL</sequence>
<accession>A0A8S5SUP5</accession>
<proteinExistence type="predicted"/>
<dbReference type="EMBL" id="BK032682">
    <property type="protein sequence ID" value="DAF54765.1"/>
    <property type="molecule type" value="Genomic_DNA"/>
</dbReference>
<organism evidence="1">
    <name type="scientific">Siphoviridae sp. ctqPo10</name>
    <dbReference type="NCBI Taxonomy" id="2827948"/>
    <lineage>
        <taxon>Viruses</taxon>
        <taxon>Duplodnaviria</taxon>
        <taxon>Heunggongvirae</taxon>
        <taxon>Uroviricota</taxon>
        <taxon>Caudoviricetes</taxon>
    </lineage>
</organism>
<name>A0A8S5SUP5_9CAUD</name>